<keyword evidence="2" id="KW-1185">Reference proteome</keyword>
<name>A0A7X0RSB9_9BACL</name>
<proteinExistence type="predicted"/>
<dbReference type="EMBL" id="JACJVP010000021">
    <property type="protein sequence ID" value="MBB6671505.1"/>
    <property type="molecule type" value="Genomic_DNA"/>
</dbReference>
<dbReference type="CDD" id="cd02440">
    <property type="entry name" value="AdoMet_MTases"/>
    <property type="match status" value="1"/>
</dbReference>
<accession>A0A7X0RSB9</accession>
<dbReference type="Gene3D" id="3.40.50.150">
    <property type="entry name" value="Vaccinia Virus protein VP39"/>
    <property type="match status" value="1"/>
</dbReference>
<reference evidence="1 2" key="1">
    <citation type="submission" date="2020-08" db="EMBL/GenBank/DDBJ databases">
        <title>Cohnella phylogeny.</title>
        <authorList>
            <person name="Dunlap C."/>
        </authorList>
    </citation>
    <scope>NUCLEOTIDE SEQUENCE [LARGE SCALE GENOMIC DNA]</scope>
    <source>
        <strain evidence="1 2">DSM 28246</strain>
    </source>
</reference>
<dbReference type="Proteomes" id="UP000547209">
    <property type="component" value="Unassembled WGS sequence"/>
</dbReference>
<dbReference type="GO" id="GO:0008168">
    <property type="term" value="F:methyltransferase activity"/>
    <property type="evidence" value="ECO:0007669"/>
    <property type="project" value="UniProtKB-KW"/>
</dbReference>
<keyword evidence="1" id="KW-0808">Transferase</keyword>
<sequence length="278" mass="32541">MELKSILEKLYNDESKHSRYQNIPQFVKEASNYSEEINENWRGDTARYDYIRRTVKFGDGESIADIGANTGFFTLSLAYDNRINQFIAYEPNPNHAAFISEIADQFQLTNVQTRNRSVGLQEINHIERVDRMIFFNVLHHAGVDFDQELVPSKAEFNDYIFQYISRLRNKTKQLMFQMGYNWGGDKTNPIVDSDQVREMTLYVSELFMDAGWKIKKIAYFSFRNKRGSYEDLHEDLVSGISRNIRDSSVSESLDKHIQELNMLGNSEFYKRPIFVVEA</sequence>
<dbReference type="InterPro" id="IPR029063">
    <property type="entry name" value="SAM-dependent_MTases_sf"/>
</dbReference>
<dbReference type="AlphaFoldDB" id="A0A7X0RSB9"/>
<evidence type="ECO:0000313" key="1">
    <source>
        <dbReference type="EMBL" id="MBB6671505.1"/>
    </source>
</evidence>
<evidence type="ECO:0000313" key="2">
    <source>
        <dbReference type="Proteomes" id="UP000547209"/>
    </source>
</evidence>
<keyword evidence="1" id="KW-0489">Methyltransferase</keyword>
<dbReference type="SUPFAM" id="SSF53335">
    <property type="entry name" value="S-adenosyl-L-methionine-dependent methyltransferases"/>
    <property type="match status" value="1"/>
</dbReference>
<comment type="caution">
    <text evidence="1">The sequence shown here is derived from an EMBL/GenBank/DDBJ whole genome shotgun (WGS) entry which is preliminary data.</text>
</comment>
<organism evidence="1 2">
    <name type="scientific">Cohnella nanjingensis</name>
    <dbReference type="NCBI Taxonomy" id="1387779"/>
    <lineage>
        <taxon>Bacteria</taxon>
        <taxon>Bacillati</taxon>
        <taxon>Bacillota</taxon>
        <taxon>Bacilli</taxon>
        <taxon>Bacillales</taxon>
        <taxon>Paenibacillaceae</taxon>
        <taxon>Cohnella</taxon>
    </lineage>
</organism>
<dbReference type="GO" id="GO:0032259">
    <property type="term" value="P:methylation"/>
    <property type="evidence" value="ECO:0007669"/>
    <property type="project" value="UniProtKB-KW"/>
</dbReference>
<dbReference type="RefSeq" id="WP_185142985.1">
    <property type="nucleotide sequence ID" value="NZ_JACJVP010000021.1"/>
</dbReference>
<protein>
    <submittedName>
        <fullName evidence="1">Class I SAM-dependent methyltransferase</fullName>
    </submittedName>
</protein>
<gene>
    <name evidence="1" type="ORF">H7C19_12515</name>
</gene>